<dbReference type="eggNOG" id="ENOG5033I37">
    <property type="taxonomic scope" value="Bacteria"/>
</dbReference>
<name>A0A084IH29_SALHC</name>
<keyword evidence="4" id="KW-1185">Reference proteome</keyword>
<reference evidence="3 4" key="1">
    <citation type="submission" date="2013-03" db="EMBL/GenBank/DDBJ databases">
        <title>Salinisphaera hydrothermalis C41B8 Genome Sequencing.</title>
        <authorList>
            <person name="Li C."/>
            <person name="Lai Q."/>
            <person name="Shao Z."/>
        </authorList>
    </citation>
    <scope>NUCLEOTIDE SEQUENCE [LARGE SCALE GENOMIC DNA]</scope>
    <source>
        <strain evidence="3 4">C41B8</strain>
    </source>
</reference>
<dbReference type="EMBL" id="APNK01000042">
    <property type="protein sequence ID" value="KEZ76013.1"/>
    <property type="molecule type" value="Genomic_DNA"/>
</dbReference>
<evidence type="ECO:0000256" key="1">
    <source>
        <dbReference type="SAM" id="MobiDB-lite"/>
    </source>
</evidence>
<feature type="region of interest" description="Disordered" evidence="1">
    <location>
        <begin position="1"/>
        <end position="21"/>
    </location>
</feature>
<evidence type="ECO:0008006" key="5">
    <source>
        <dbReference type="Google" id="ProtNLM"/>
    </source>
</evidence>
<feature type="region of interest" description="Disordered" evidence="1">
    <location>
        <begin position="81"/>
        <end position="113"/>
    </location>
</feature>
<accession>A0A084IH29</accession>
<evidence type="ECO:0000313" key="4">
    <source>
        <dbReference type="Proteomes" id="UP000028302"/>
    </source>
</evidence>
<keyword evidence="2" id="KW-0472">Membrane</keyword>
<feature type="transmembrane region" description="Helical" evidence="2">
    <location>
        <begin position="53"/>
        <end position="72"/>
    </location>
</feature>
<feature type="compositionally biased region" description="Polar residues" evidence="1">
    <location>
        <begin position="1"/>
        <end position="13"/>
    </location>
</feature>
<sequence length="113" mass="11977">MSCSKNQTKSSDPQAKPQHPALHWLKRQRLMIGGLAIVGLGLAFGWNGLAAAGVLPILLSTLPCLIMVGICMKSMQSCSKNEQKAEAAHAPANDSPALLPGPSPQRIEEQDHA</sequence>
<dbReference type="RefSeq" id="WP_037340969.1">
    <property type="nucleotide sequence ID" value="NZ_APNK01000042.1"/>
</dbReference>
<dbReference type="OrthoDB" id="7007801at2"/>
<proteinExistence type="predicted"/>
<comment type="caution">
    <text evidence="3">The sequence shown here is derived from an EMBL/GenBank/DDBJ whole genome shotgun (WGS) entry which is preliminary data.</text>
</comment>
<keyword evidence="2" id="KW-0812">Transmembrane</keyword>
<gene>
    <name evidence="3" type="ORF">C41B8_16994</name>
</gene>
<keyword evidence="2" id="KW-1133">Transmembrane helix</keyword>
<feature type="transmembrane region" description="Helical" evidence="2">
    <location>
        <begin position="30"/>
        <end position="47"/>
    </location>
</feature>
<dbReference type="STRING" id="1304275.C41B8_16994"/>
<evidence type="ECO:0000313" key="3">
    <source>
        <dbReference type="EMBL" id="KEZ76013.1"/>
    </source>
</evidence>
<protein>
    <recommendedName>
        <fullName evidence="5">DUF2933 domain-containing protein</fullName>
    </recommendedName>
</protein>
<dbReference type="Proteomes" id="UP000028302">
    <property type="component" value="Unassembled WGS sequence"/>
</dbReference>
<evidence type="ECO:0000256" key="2">
    <source>
        <dbReference type="SAM" id="Phobius"/>
    </source>
</evidence>
<organism evidence="3 4">
    <name type="scientific">Salinisphaera hydrothermalis (strain C41B8)</name>
    <dbReference type="NCBI Taxonomy" id="1304275"/>
    <lineage>
        <taxon>Bacteria</taxon>
        <taxon>Pseudomonadati</taxon>
        <taxon>Pseudomonadota</taxon>
        <taxon>Gammaproteobacteria</taxon>
        <taxon>Salinisphaerales</taxon>
        <taxon>Salinisphaeraceae</taxon>
        <taxon>Salinisphaera</taxon>
    </lineage>
</organism>
<dbReference type="AlphaFoldDB" id="A0A084IH29"/>